<dbReference type="AlphaFoldDB" id="A0A7X2J3J9"/>
<evidence type="ECO:0000256" key="2">
    <source>
        <dbReference type="ARBA" id="ARBA00023015"/>
    </source>
</evidence>
<dbReference type="InterPro" id="IPR013249">
    <property type="entry name" value="RNA_pol_sigma70_r4_t2"/>
</dbReference>
<dbReference type="OrthoDB" id="9794508at2"/>
<dbReference type="Pfam" id="PF04542">
    <property type="entry name" value="Sigma70_r2"/>
    <property type="match status" value="1"/>
</dbReference>
<dbReference type="RefSeq" id="WP_154309687.1">
    <property type="nucleotide sequence ID" value="NZ_WKKI01000071.1"/>
</dbReference>
<dbReference type="CDD" id="cd06171">
    <property type="entry name" value="Sigma70_r4"/>
    <property type="match status" value="1"/>
</dbReference>
<dbReference type="InterPro" id="IPR036388">
    <property type="entry name" value="WH-like_DNA-bd_sf"/>
</dbReference>
<keyword evidence="3" id="KW-0731">Sigma factor</keyword>
<evidence type="ECO:0000259" key="6">
    <source>
        <dbReference type="Pfam" id="PF08281"/>
    </source>
</evidence>
<evidence type="ECO:0000259" key="5">
    <source>
        <dbReference type="Pfam" id="PF04542"/>
    </source>
</evidence>
<evidence type="ECO:0000256" key="1">
    <source>
        <dbReference type="ARBA" id="ARBA00010641"/>
    </source>
</evidence>
<dbReference type="InterPro" id="IPR039425">
    <property type="entry name" value="RNA_pol_sigma-70-like"/>
</dbReference>
<keyword evidence="8" id="KW-1185">Reference proteome</keyword>
<dbReference type="InterPro" id="IPR013325">
    <property type="entry name" value="RNA_pol_sigma_r2"/>
</dbReference>
<dbReference type="PANTHER" id="PTHR43133:SF60">
    <property type="entry name" value="RNA POLYMERASE SIGMA FACTOR SIGV"/>
    <property type="match status" value="1"/>
</dbReference>
<evidence type="ECO:0000256" key="4">
    <source>
        <dbReference type="ARBA" id="ARBA00023163"/>
    </source>
</evidence>
<dbReference type="GO" id="GO:0003677">
    <property type="term" value="F:DNA binding"/>
    <property type="evidence" value="ECO:0007669"/>
    <property type="project" value="InterPro"/>
</dbReference>
<proteinExistence type="inferred from homology"/>
<feature type="domain" description="RNA polymerase sigma factor 70 region 4 type 2" evidence="6">
    <location>
        <begin position="120"/>
        <end position="168"/>
    </location>
</feature>
<dbReference type="GO" id="GO:0016987">
    <property type="term" value="F:sigma factor activity"/>
    <property type="evidence" value="ECO:0007669"/>
    <property type="project" value="UniProtKB-KW"/>
</dbReference>
<organism evidence="7 8">
    <name type="scientific">Metabacillus lacus</name>
    <dbReference type="NCBI Taxonomy" id="1983721"/>
    <lineage>
        <taxon>Bacteria</taxon>
        <taxon>Bacillati</taxon>
        <taxon>Bacillota</taxon>
        <taxon>Bacilli</taxon>
        <taxon>Bacillales</taxon>
        <taxon>Bacillaceae</taxon>
        <taxon>Metabacillus</taxon>
    </lineage>
</organism>
<feature type="domain" description="RNA polymerase sigma-70 region 2" evidence="5">
    <location>
        <begin position="22"/>
        <end position="87"/>
    </location>
</feature>
<comment type="caution">
    <text evidence="7">The sequence shown here is derived from an EMBL/GenBank/DDBJ whole genome shotgun (WGS) entry which is preliminary data.</text>
</comment>
<accession>A0A7X2J3J9</accession>
<evidence type="ECO:0000256" key="3">
    <source>
        <dbReference type="ARBA" id="ARBA00023082"/>
    </source>
</evidence>
<dbReference type="GO" id="GO:0006352">
    <property type="term" value="P:DNA-templated transcription initiation"/>
    <property type="evidence" value="ECO:0007669"/>
    <property type="project" value="InterPro"/>
</dbReference>
<dbReference type="NCBIfam" id="TIGR02937">
    <property type="entry name" value="sigma70-ECF"/>
    <property type="match status" value="1"/>
</dbReference>
<dbReference type="SUPFAM" id="SSF88946">
    <property type="entry name" value="Sigma2 domain of RNA polymerase sigma factors"/>
    <property type="match status" value="1"/>
</dbReference>
<dbReference type="Proteomes" id="UP000448867">
    <property type="component" value="Unassembled WGS sequence"/>
</dbReference>
<keyword evidence="4" id="KW-0804">Transcription</keyword>
<dbReference type="InterPro" id="IPR014284">
    <property type="entry name" value="RNA_pol_sigma-70_dom"/>
</dbReference>
<keyword evidence="2" id="KW-0805">Transcription regulation</keyword>
<comment type="similarity">
    <text evidence="1">Belongs to the sigma-70 factor family. ECF subfamily.</text>
</comment>
<sequence>MTDREEAIEFNLLSEEEFFIKLVDLYGDMVKRVAFTYVRDMKMAEDIVQDVFIKCYNNIATFQGKSSYKTWIYRITINHCKDVMRKRFFLNFHPFKEEQLLPTFETPESILLKKDNHTLVTKTLLELPKKYREVLYLYYYEELKITEISEVTQLNAETVKTRLRRGKLLLKAEIERRDGHL</sequence>
<gene>
    <name evidence="7" type="ORF">GJU40_19100</name>
</gene>
<name>A0A7X2J3J9_9BACI</name>
<dbReference type="InterPro" id="IPR007627">
    <property type="entry name" value="RNA_pol_sigma70_r2"/>
</dbReference>
<dbReference type="SUPFAM" id="SSF88659">
    <property type="entry name" value="Sigma3 and sigma4 domains of RNA polymerase sigma factors"/>
    <property type="match status" value="1"/>
</dbReference>
<protein>
    <submittedName>
        <fullName evidence="7">Sigma-70 family RNA polymerase sigma factor</fullName>
    </submittedName>
</protein>
<dbReference type="Pfam" id="PF08281">
    <property type="entry name" value="Sigma70_r4_2"/>
    <property type="match status" value="1"/>
</dbReference>
<dbReference type="InterPro" id="IPR013324">
    <property type="entry name" value="RNA_pol_sigma_r3/r4-like"/>
</dbReference>
<dbReference type="EMBL" id="WKKI01000071">
    <property type="protein sequence ID" value="MRX74233.1"/>
    <property type="molecule type" value="Genomic_DNA"/>
</dbReference>
<evidence type="ECO:0000313" key="8">
    <source>
        <dbReference type="Proteomes" id="UP000448867"/>
    </source>
</evidence>
<dbReference type="Gene3D" id="1.10.10.10">
    <property type="entry name" value="Winged helix-like DNA-binding domain superfamily/Winged helix DNA-binding domain"/>
    <property type="match status" value="1"/>
</dbReference>
<dbReference type="Gene3D" id="1.10.1740.10">
    <property type="match status" value="1"/>
</dbReference>
<evidence type="ECO:0000313" key="7">
    <source>
        <dbReference type="EMBL" id="MRX74233.1"/>
    </source>
</evidence>
<dbReference type="PANTHER" id="PTHR43133">
    <property type="entry name" value="RNA POLYMERASE ECF-TYPE SIGMA FACTO"/>
    <property type="match status" value="1"/>
</dbReference>
<reference evidence="7 8" key="1">
    <citation type="submission" date="2019-11" db="EMBL/GenBank/DDBJ databases">
        <title>Bacillus lacus genome.</title>
        <authorList>
            <person name="Allen C.J."/>
            <person name="Newman J.D."/>
        </authorList>
    </citation>
    <scope>NUCLEOTIDE SEQUENCE [LARGE SCALE GENOMIC DNA]</scope>
    <source>
        <strain evidence="7 8">KCTC 33946</strain>
    </source>
</reference>